<sequence>MNSSAASVLIRPPQAGDARAIAALHIRSWQVTYRDLLSAAYLAALSDSLERRVAWFDKAIAAGKPVIRVAEAQGRVLGWCSFGASRDEGVAPATGELMAIYLLPEAWGQGIGSRLWQAARQAMQDAGYRAVTAWVLDGNQRAAGFYRSAGFVADTASQRTFEENGEPLPLTRFNLHLATAA</sequence>
<proteinExistence type="predicted"/>
<feature type="domain" description="N-acetyltransferase" evidence="3">
    <location>
        <begin position="8"/>
        <end position="169"/>
    </location>
</feature>
<dbReference type="EMBL" id="FNDG01000002">
    <property type="protein sequence ID" value="SDH01966.1"/>
    <property type="molecule type" value="Genomic_DNA"/>
</dbReference>
<evidence type="ECO:0000313" key="5">
    <source>
        <dbReference type="Proteomes" id="UP000198606"/>
    </source>
</evidence>
<gene>
    <name evidence="4" type="ORF">SAMN05216588_102143</name>
</gene>
<dbReference type="InterPro" id="IPR016181">
    <property type="entry name" value="Acyl_CoA_acyltransferase"/>
</dbReference>
<dbReference type="CDD" id="cd04301">
    <property type="entry name" value="NAT_SF"/>
    <property type="match status" value="1"/>
</dbReference>
<keyword evidence="1 4" id="KW-0808">Transferase</keyword>
<organism evidence="4 5">
    <name type="scientific">Phytopseudomonas flavescens</name>
    <dbReference type="NCBI Taxonomy" id="29435"/>
    <lineage>
        <taxon>Bacteria</taxon>
        <taxon>Pseudomonadati</taxon>
        <taxon>Pseudomonadota</taxon>
        <taxon>Gammaproteobacteria</taxon>
        <taxon>Pseudomonadales</taxon>
        <taxon>Pseudomonadaceae</taxon>
        <taxon>Phytopseudomonas</taxon>
    </lineage>
</organism>
<evidence type="ECO:0000256" key="2">
    <source>
        <dbReference type="ARBA" id="ARBA00023315"/>
    </source>
</evidence>
<evidence type="ECO:0000313" key="4">
    <source>
        <dbReference type="EMBL" id="SDH01966.1"/>
    </source>
</evidence>
<dbReference type="InterPro" id="IPR050832">
    <property type="entry name" value="Bact_Acetyltransf"/>
</dbReference>
<evidence type="ECO:0000259" key="3">
    <source>
        <dbReference type="PROSITE" id="PS51186"/>
    </source>
</evidence>
<dbReference type="STRING" id="29435.SAMN05216588_102143"/>
<reference evidence="4 5" key="1">
    <citation type="submission" date="2016-10" db="EMBL/GenBank/DDBJ databases">
        <authorList>
            <person name="de Groot N.N."/>
        </authorList>
    </citation>
    <scope>NUCLEOTIDE SEQUENCE [LARGE SCALE GENOMIC DNA]</scope>
    <source>
        <strain evidence="4 5">LMG 18387</strain>
    </source>
</reference>
<dbReference type="PANTHER" id="PTHR43877">
    <property type="entry name" value="AMINOALKYLPHOSPHONATE N-ACETYLTRANSFERASE-RELATED-RELATED"/>
    <property type="match status" value="1"/>
</dbReference>
<dbReference type="GO" id="GO:0016747">
    <property type="term" value="F:acyltransferase activity, transferring groups other than amino-acyl groups"/>
    <property type="evidence" value="ECO:0007669"/>
    <property type="project" value="InterPro"/>
</dbReference>
<name>A0A1G7Z0C4_9GAMM</name>
<dbReference type="Gene3D" id="3.40.630.30">
    <property type="match status" value="1"/>
</dbReference>
<dbReference type="SUPFAM" id="SSF55729">
    <property type="entry name" value="Acyl-CoA N-acyltransferases (Nat)"/>
    <property type="match status" value="1"/>
</dbReference>
<accession>A0A1G7Z0C4</accession>
<keyword evidence="2 4" id="KW-0012">Acyltransferase</keyword>
<dbReference type="Pfam" id="PF00583">
    <property type="entry name" value="Acetyltransf_1"/>
    <property type="match status" value="1"/>
</dbReference>
<protein>
    <submittedName>
        <fullName evidence="4">L-amino acid N-acyltransferase YncA</fullName>
    </submittedName>
</protein>
<dbReference type="Proteomes" id="UP000198606">
    <property type="component" value="Unassembled WGS sequence"/>
</dbReference>
<dbReference type="InterPro" id="IPR000182">
    <property type="entry name" value="GNAT_dom"/>
</dbReference>
<dbReference type="RefSeq" id="WP_084303360.1">
    <property type="nucleotide sequence ID" value="NZ_FNDG01000002.1"/>
</dbReference>
<dbReference type="PROSITE" id="PS51186">
    <property type="entry name" value="GNAT"/>
    <property type="match status" value="1"/>
</dbReference>
<dbReference type="AlphaFoldDB" id="A0A1G7Z0C4"/>
<evidence type="ECO:0000256" key="1">
    <source>
        <dbReference type="ARBA" id="ARBA00022679"/>
    </source>
</evidence>